<gene>
    <name evidence="2" type="ORF">FNH13_01630</name>
</gene>
<keyword evidence="3" id="KW-1185">Reference proteome</keyword>
<evidence type="ECO:0000313" key="3">
    <source>
        <dbReference type="Proteomes" id="UP000315395"/>
    </source>
</evidence>
<feature type="compositionally biased region" description="Basic residues" evidence="1">
    <location>
        <begin position="42"/>
        <end position="59"/>
    </location>
</feature>
<feature type="region of interest" description="Disordered" evidence="1">
    <location>
        <begin position="1"/>
        <end position="72"/>
    </location>
</feature>
<reference evidence="2 3" key="1">
    <citation type="submission" date="2019-07" db="EMBL/GenBank/DDBJ databases">
        <title>complete genome sequencing of Ornithinimicrobium sp. H23M54.</title>
        <authorList>
            <person name="Bae J.-W."/>
            <person name="Lee S.-Y."/>
        </authorList>
    </citation>
    <scope>NUCLEOTIDE SEQUENCE [LARGE SCALE GENOMIC DNA]</scope>
    <source>
        <strain evidence="2 3">H23M54</strain>
    </source>
</reference>
<evidence type="ECO:0000313" key="2">
    <source>
        <dbReference type="EMBL" id="QDO87182.1"/>
    </source>
</evidence>
<protein>
    <submittedName>
        <fullName evidence="2">Uncharacterized protein</fullName>
    </submittedName>
</protein>
<accession>A0A516G6T6</accession>
<name>A0A516G6T6_9MICO</name>
<dbReference type="Proteomes" id="UP000315395">
    <property type="component" value="Chromosome"/>
</dbReference>
<organism evidence="2 3">
    <name type="scientific">Ornithinimicrobium ciconiae</name>
    <dbReference type="NCBI Taxonomy" id="2594265"/>
    <lineage>
        <taxon>Bacteria</taxon>
        <taxon>Bacillati</taxon>
        <taxon>Actinomycetota</taxon>
        <taxon>Actinomycetes</taxon>
        <taxon>Micrococcales</taxon>
        <taxon>Ornithinimicrobiaceae</taxon>
        <taxon>Ornithinimicrobium</taxon>
    </lineage>
</organism>
<proteinExistence type="predicted"/>
<dbReference type="KEGG" id="orz:FNH13_01630"/>
<evidence type="ECO:0000256" key="1">
    <source>
        <dbReference type="SAM" id="MobiDB-lite"/>
    </source>
</evidence>
<sequence length="72" mass="7931">MRGHRLVRGEIRHAPTSPSPYRHRQDAATARPAGPGGQGGRSGRRGVRPRAGARLRRRGRTPDRQPLLPAPR</sequence>
<dbReference type="EMBL" id="CP041616">
    <property type="protein sequence ID" value="QDO87182.1"/>
    <property type="molecule type" value="Genomic_DNA"/>
</dbReference>
<dbReference type="AlphaFoldDB" id="A0A516G6T6"/>